<dbReference type="InterPro" id="IPR050357">
    <property type="entry name" value="Arrestin_domain-protein"/>
</dbReference>
<dbReference type="InterPro" id="IPR014752">
    <property type="entry name" value="Arrestin-like_C"/>
</dbReference>
<evidence type="ECO:0000313" key="4">
    <source>
        <dbReference type="Proteomes" id="UP001146120"/>
    </source>
</evidence>
<sequence length="321" mass="35810">MGKHSKNFGIATKGSICLKLAQQQYTAGDVVTGSITVNVSEIIRCDALVLKVSGKERMAWKEAVQQHRGDGHERTVFETHGQHKAFFEHTLVVRAVPQAFVPGNYTYTFEFRLPDELPATFAIDSFPDESIKNLMARIEYKLKATLEMNGFFASDFKSSCPVMMHAQSSASQLEPSKQTVAKDIRLLCCWKKGTCELSGATDKSVYKPSDTARIQCSLDNRSRVAVTQVRAVLWQDLEIQLGDDKTLRCSRQISRHAHGGVLAGASQQQTYTMPLARTPKMRPLQASTEGKSIKCSYRIVVECDFAWCRDLRVQLPISILG</sequence>
<gene>
    <name evidence="3" type="ORF">N0F65_007946</name>
</gene>
<dbReference type="Pfam" id="PF02752">
    <property type="entry name" value="Arrestin_C"/>
    <property type="match status" value="1"/>
</dbReference>
<dbReference type="PANTHER" id="PTHR11188">
    <property type="entry name" value="ARRESTIN DOMAIN CONTAINING PROTEIN"/>
    <property type="match status" value="1"/>
</dbReference>
<reference evidence="3" key="2">
    <citation type="journal article" date="2023" name="Microbiol Resour">
        <title>Decontamination and Annotation of the Draft Genome Sequence of the Oomycete Lagenidium giganteum ARSEF 373.</title>
        <authorList>
            <person name="Morgan W.R."/>
            <person name="Tartar A."/>
        </authorList>
    </citation>
    <scope>NUCLEOTIDE SEQUENCE</scope>
    <source>
        <strain evidence="3">ARSEF 373</strain>
    </source>
</reference>
<feature type="domain" description="Arrestin-like N-terminal" evidence="1">
    <location>
        <begin position="22"/>
        <end position="163"/>
    </location>
</feature>
<dbReference type="EMBL" id="DAKRPA010000332">
    <property type="protein sequence ID" value="DAZ93246.1"/>
    <property type="molecule type" value="Genomic_DNA"/>
</dbReference>
<dbReference type="Pfam" id="PF00339">
    <property type="entry name" value="Arrestin_N"/>
    <property type="match status" value="1"/>
</dbReference>
<feature type="domain" description="Arrestin C-terminal-like" evidence="2">
    <location>
        <begin position="192"/>
        <end position="320"/>
    </location>
</feature>
<comment type="caution">
    <text evidence="3">The sequence shown here is derived from an EMBL/GenBank/DDBJ whole genome shotgun (WGS) entry which is preliminary data.</text>
</comment>
<proteinExistence type="predicted"/>
<accession>A0AAV2YI63</accession>
<dbReference type="Gene3D" id="2.60.40.640">
    <property type="match status" value="2"/>
</dbReference>
<dbReference type="AlphaFoldDB" id="A0AAV2YI63"/>
<dbReference type="SUPFAM" id="SSF81296">
    <property type="entry name" value="E set domains"/>
    <property type="match status" value="2"/>
</dbReference>
<dbReference type="GO" id="GO:0015031">
    <property type="term" value="P:protein transport"/>
    <property type="evidence" value="ECO:0007669"/>
    <property type="project" value="TreeGrafter"/>
</dbReference>
<organism evidence="3 4">
    <name type="scientific">Lagenidium giganteum</name>
    <dbReference type="NCBI Taxonomy" id="4803"/>
    <lineage>
        <taxon>Eukaryota</taxon>
        <taxon>Sar</taxon>
        <taxon>Stramenopiles</taxon>
        <taxon>Oomycota</taxon>
        <taxon>Peronosporomycetes</taxon>
        <taxon>Pythiales</taxon>
        <taxon>Pythiaceae</taxon>
    </lineage>
</organism>
<reference evidence="3" key="1">
    <citation type="submission" date="2022-11" db="EMBL/GenBank/DDBJ databases">
        <authorList>
            <person name="Morgan W.R."/>
            <person name="Tartar A."/>
        </authorList>
    </citation>
    <scope>NUCLEOTIDE SEQUENCE</scope>
    <source>
        <strain evidence="3">ARSEF 373</strain>
    </source>
</reference>
<dbReference type="PANTHER" id="PTHR11188:SF17">
    <property type="entry name" value="FI21816P1"/>
    <property type="match status" value="1"/>
</dbReference>
<dbReference type="InterPro" id="IPR014756">
    <property type="entry name" value="Ig_E-set"/>
</dbReference>
<evidence type="ECO:0008006" key="5">
    <source>
        <dbReference type="Google" id="ProtNLM"/>
    </source>
</evidence>
<keyword evidence="4" id="KW-1185">Reference proteome</keyword>
<evidence type="ECO:0000259" key="2">
    <source>
        <dbReference type="Pfam" id="PF02752"/>
    </source>
</evidence>
<dbReference type="Proteomes" id="UP001146120">
    <property type="component" value="Unassembled WGS sequence"/>
</dbReference>
<dbReference type="InterPro" id="IPR011022">
    <property type="entry name" value="Arrestin_C-like"/>
</dbReference>
<evidence type="ECO:0000313" key="3">
    <source>
        <dbReference type="EMBL" id="DAZ93246.1"/>
    </source>
</evidence>
<dbReference type="InterPro" id="IPR011021">
    <property type="entry name" value="Arrestin-like_N"/>
</dbReference>
<dbReference type="GO" id="GO:0005737">
    <property type="term" value="C:cytoplasm"/>
    <property type="evidence" value="ECO:0007669"/>
    <property type="project" value="TreeGrafter"/>
</dbReference>
<protein>
    <recommendedName>
        <fullName evidence="5">Arrestin-like N-terminal domain-containing protein</fullName>
    </recommendedName>
</protein>
<evidence type="ECO:0000259" key="1">
    <source>
        <dbReference type="Pfam" id="PF00339"/>
    </source>
</evidence>
<name>A0AAV2YI63_9STRA</name>